<dbReference type="OrthoDB" id="10682116at2759"/>
<evidence type="ECO:0000259" key="1">
    <source>
        <dbReference type="PROSITE" id="PS50181"/>
    </source>
</evidence>
<keyword evidence="3" id="KW-1185">Reference proteome</keyword>
<evidence type="ECO:0000313" key="2">
    <source>
        <dbReference type="EMBL" id="KXS20485.1"/>
    </source>
</evidence>
<accession>A0A139AVI4</accession>
<dbReference type="InterPro" id="IPR001810">
    <property type="entry name" value="F-box_dom"/>
</dbReference>
<dbReference type="PROSITE" id="PS50181">
    <property type="entry name" value="FBOX"/>
    <property type="match status" value="1"/>
</dbReference>
<gene>
    <name evidence="2" type="ORF">M427DRAFT_52094</name>
</gene>
<evidence type="ECO:0000313" key="3">
    <source>
        <dbReference type="Proteomes" id="UP000070544"/>
    </source>
</evidence>
<dbReference type="AlphaFoldDB" id="A0A139AVI4"/>
<organism evidence="2 3">
    <name type="scientific">Gonapodya prolifera (strain JEL478)</name>
    <name type="common">Monoblepharis prolifera</name>
    <dbReference type="NCBI Taxonomy" id="1344416"/>
    <lineage>
        <taxon>Eukaryota</taxon>
        <taxon>Fungi</taxon>
        <taxon>Fungi incertae sedis</taxon>
        <taxon>Chytridiomycota</taxon>
        <taxon>Chytridiomycota incertae sedis</taxon>
        <taxon>Monoblepharidomycetes</taxon>
        <taxon>Monoblepharidales</taxon>
        <taxon>Gonapodyaceae</taxon>
        <taxon>Gonapodya</taxon>
    </lineage>
</organism>
<sequence length="446" mass="50302">MDSLPLETLQHILRFLPPKTFYSIAHRISRRFLHATESCIPGCCQKGKIGINCILSFTDLGRYDWSTLNDEGLTFVDRFEPVQNKNGLTWTCMKTSMYIGVGGVLKMIGGHYNTMEALFLSRIRTEYKDLRRRRLKVVISEVFYDSSWLPRKTSDFRTVAAAMFWELGRLSTAHGVKELAISDNMFIDTIAAALVRIPSEISFPRIKSLSLRNNAATDFDVICPILERFPDIEDVSSKFDLPPGDKLVSLEGLTVERRSKILRWHFHDPEEPFRVLDALRVFPNIQKLGKVVVFVGGTKQQPYSPGWKTNLAAILENSNLEELDLSLNFGPVVEPSSQDVSNSQLDDPMALPKTIVGKARRLHTVILSLSAVPYRDVVSEQMWSDAWGEITQSLSGLFSACVDGPPCRFTLRSVDFSPFDHTKGQLKEMRCQIVQRGKVAGVKVVI</sequence>
<dbReference type="EMBL" id="KQ965735">
    <property type="protein sequence ID" value="KXS20485.1"/>
    <property type="molecule type" value="Genomic_DNA"/>
</dbReference>
<protein>
    <recommendedName>
        <fullName evidence="1">F-box domain-containing protein</fullName>
    </recommendedName>
</protein>
<dbReference type="CDD" id="cd09917">
    <property type="entry name" value="F-box_SF"/>
    <property type="match status" value="1"/>
</dbReference>
<proteinExistence type="predicted"/>
<name>A0A139AVI4_GONPJ</name>
<dbReference type="Proteomes" id="UP000070544">
    <property type="component" value="Unassembled WGS sequence"/>
</dbReference>
<reference evidence="2 3" key="1">
    <citation type="journal article" date="2015" name="Genome Biol. Evol.">
        <title>Phylogenomic analyses indicate that early fungi evolved digesting cell walls of algal ancestors of land plants.</title>
        <authorList>
            <person name="Chang Y."/>
            <person name="Wang S."/>
            <person name="Sekimoto S."/>
            <person name="Aerts A.L."/>
            <person name="Choi C."/>
            <person name="Clum A."/>
            <person name="LaButti K.M."/>
            <person name="Lindquist E.A."/>
            <person name="Yee Ngan C."/>
            <person name="Ohm R.A."/>
            <person name="Salamov A.A."/>
            <person name="Grigoriev I.V."/>
            <person name="Spatafora J.W."/>
            <person name="Berbee M.L."/>
        </authorList>
    </citation>
    <scope>NUCLEOTIDE SEQUENCE [LARGE SCALE GENOMIC DNA]</scope>
    <source>
        <strain evidence="2 3">JEL478</strain>
    </source>
</reference>
<feature type="domain" description="F-box" evidence="1">
    <location>
        <begin position="1"/>
        <end position="32"/>
    </location>
</feature>